<comment type="function">
    <text evidence="5">Toxic component of a toxin-antitoxin (TA) system. An RNase.</text>
</comment>
<dbReference type="InterPro" id="IPR022907">
    <property type="entry name" value="VapC_family"/>
</dbReference>
<dbReference type="GO" id="GO:0004540">
    <property type="term" value="F:RNA nuclease activity"/>
    <property type="evidence" value="ECO:0007669"/>
    <property type="project" value="InterPro"/>
</dbReference>
<dbReference type="GO" id="GO:0090729">
    <property type="term" value="F:toxin activity"/>
    <property type="evidence" value="ECO:0007669"/>
    <property type="project" value="UniProtKB-KW"/>
</dbReference>
<gene>
    <name evidence="5" type="primary">vapC</name>
    <name evidence="7" type="ORF">HJG54_06340</name>
</gene>
<feature type="domain" description="PIN" evidence="6">
    <location>
        <begin position="12"/>
        <end position="135"/>
    </location>
</feature>
<dbReference type="InterPro" id="IPR029060">
    <property type="entry name" value="PIN-like_dom_sf"/>
</dbReference>
<dbReference type="SUPFAM" id="SSF88723">
    <property type="entry name" value="PIN domain-like"/>
    <property type="match status" value="1"/>
</dbReference>
<dbReference type="RefSeq" id="WP_316433979.1">
    <property type="nucleotide sequence ID" value="NZ_CP053586.1"/>
</dbReference>
<name>A0AA97AFM4_9CYAN</name>
<dbReference type="GO" id="GO:0016787">
    <property type="term" value="F:hydrolase activity"/>
    <property type="evidence" value="ECO:0007669"/>
    <property type="project" value="UniProtKB-KW"/>
</dbReference>
<dbReference type="Pfam" id="PF01850">
    <property type="entry name" value="PIN"/>
    <property type="match status" value="1"/>
</dbReference>
<reference evidence="7" key="1">
    <citation type="submission" date="2020-05" db="EMBL/GenBank/DDBJ databases">
        <authorList>
            <person name="Zhu T."/>
            <person name="Keshari N."/>
            <person name="Lu X."/>
        </authorList>
    </citation>
    <scope>NUCLEOTIDE SEQUENCE</scope>
    <source>
        <strain evidence="7">NK1-12</strain>
    </source>
</reference>
<evidence type="ECO:0000256" key="3">
    <source>
        <dbReference type="ARBA" id="ARBA00022723"/>
    </source>
</evidence>
<evidence type="ECO:0000256" key="4">
    <source>
        <dbReference type="ARBA" id="ARBA00022801"/>
    </source>
</evidence>
<evidence type="ECO:0000313" key="7">
    <source>
        <dbReference type="EMBL" id="WNZ22514.1"/>
    </source>
</evidence>
<protein>
    <recommendedName>
        <fullName evidence="5">Ribonuclease VapC</fullName>
        <shortName evidence="5">RNase VapC</shortName>
        <ecNumber evidence="5">3.1.-.-</ecNumber>
    </recommendedName>
    <alternativeName>
        <fullName evidence="5">Toxin VapC</fullName>
    </alternativeName>
</protein>
<feature type="binding site" evidence="5">
    <location>
        <position position="108"/>
    </location>
    <ligand>
        <name>Mg(2+)</name>
        <dbReference type="ChEBI" id="CHEBI:18420"/>
    </ligand>
</feature>
<evidence type="ECO:0000259" key="6">
    <source>
        <dbReference type="Pfam" id="PF01850"/>
    </source>
</evidence>
<keyword evidence="1 5" id="KW-1277">Toxin-antitoxin system</keyword>
<comment type="cofactor">
    <cofactor evidence="5">
        <name>Mg(2+)</name>
        <dbReference type="ChEBI" id="CHEBI:18420"/>
    </cofactor>
</comment>
<organism evidence="7">
    <name type="scientific">Leptolyngbya sp. NK1-12</name>
    <dbReference type="NCBI Taxonomy" id="2547451"/>
    <lineage>
        <taxon>Bacteria</taxon>
        <taxon>Bacillati</taxon>
        <taxon>Cyanobacteriota</taxon>
        <taxon>Cyanophyceae</taxon>
        <taxon>Leptolyngbyales</taxon>
        <taxon>Leptolyngbyaceae</taxon>
        <taxon>Leptolyngbya group</taxon>
        <taxon>Leptolyngbya</taxon>
    </lineage>
</organism>
<dbReference type="InterPro" id="IPR002716">
    <property type="entry name" value="PIN_dom"/>
</dbReference>
<feature type="binding site" evidence="5">
    <location>
        <position position="15"/>
    </location>
    <ligand>
        <name>Mg(2+)</name>
        <dbReference type="ChEBI" id="CHEBI:18420"/>
    </ligand>
</feature>
<keyword evidence="4 5" id="KW-0378">Hydrolase</keyword>
<keyword evidence="2 5" id="KW-0540">Nuclease</keyword>
<keyword evidence="5" id="KW-0460">Magnesium</keyword>
<dbReference type="EC" id="3.1.-.-" evidence="5"/>
<dbReference type="HAMAP" id="MF_00265">
    <property type="entry name" value="VapC_Nob1"/>
    <property type="match status" value="1"/>
</dbReference>
<dbReference type="Gene3D" id="3.40.50.1010">
    <property type="entry name" value="5'-nuclease"/>
    <property type="match status" value="1"/>
</dbReference>
<dbReference type="EMBL" id="CP053586">
    <property type="protein sequence ID" value="WNZ22514.1"/>
    <property type="molecule type" value="Genomic_DNA"/>
</dbReference>
<keyword evidence="5" id="KW-0800">Toxin</keyword>
<proteinExistence type="inferred from homology"/>
<accession>A0AA97AFM4</accession>
<dbReference type="GO" id="GO:0000287">
    <property type="term" value="F:magnesium ion binding"/>
    <property type="evidence" value="ECO:0007669"/>
    <property type="project" value="UniProtKB-UniRule"/>
</dbReference>
<keyword evidence="3 5" id="KW-0479">Metal-binding</keyword>
<evidence type="ECO:0000256" key="1">
    <source>
        <dbReference type="ARBA" id="ARBA00022649"/>
    </source>
</evidence>
<evidence type="ECO:0000256" key="2">
    <source>
        <dbReference type="ARBA" id="ARBA00022722"/>
    </source>
</evidence>
<dbReference type="AlphaFoldDB" id="A0AA97AFM4"/>
<sequence length="146" mass="15802">MGLLTISDSSVIYVDTSVVIYTIEQVPGYHTLLEPLWVKFEADTISLLSSELILLEALVLPLRRANATLTSAYEQLLLASNFQLIPINQPILRSAAQLRATTNLKTPDAIHAATALAARPTLFLTNDSQFRAVAGLPVVLSEGLTS</sequence>
<comment type="similarity">
    <text evidence="5">Belongs to the PINc/VapC protein family.</text>
</comment>
<evidence type="ECO:0000256" key="5">
    <source>
        <dbReference type="HAMAP-Rule" id="MF_00265"/>
    </source>
</evidence>